<protein>
    <submittedName>
        <fullName evidence="1">Uncharacterized protein</fullName>
    </submittedName>
</protein>
<reference evidence="1" key="2">
    <citation type="journal article" date="2012" name="PLoS ONE">
        <title>A Deeply Branching Thermophilic Bacterium with an Ancient Acetyl-CoA Pathway Dominates a Subsurface Ecosystem.</title>
        <authorList>
            <person name="Takami H."/>
            <person name="Noguchi H."/>
            <person name="Takaki Y."/>
            <person name="Uchiyama I."/>
            <person name="Toyoda A."/>
            <person name="Nishi S."/>
            <person name="Chee G.-J."/>
            <person name="Arai W."/>
            <person name="Nunoura T."/>
            <person name="Itoh T."/>
            <person name="Hattori M."/>
            <person name="Takai K."/>
        </authorList>
    </citation>
    <scope>NUCLEOTIDE SEQUENCE</scope>
</reference>
<organism evidence="1">
    <name type="scientific">Acetithermum autotrophicum</name>
    <dbReference type="NCBI Taxonomy" id="1446466"/>
    <lineage>
        <taxon>Bacteria</taxon>
        <taxon>Candidatus Bipolaricaulota</taxon>
        <taxon>Candidatus Acetithermum</taxon>
    </lineage>
</organism>
<gene>
    <name evidence="1" type="ORF">HGMM_OP2C253</name>
</gene>
<sequence>MKTIAELTVEELAQLIRQIVHEELKGVCTIDEKGYLVFRDEASYARYVQVVGKKPSRVKAYWIDEHGLKTRYSDDEVTPQLKRELERARHELTIPAEAVIAKLRKLGVKV</sequence>
<accession>H5SRI8</accession>
<dbReference type="AlphaFoldDB" id="H5SRI8"/>
<dbReference type="EMBL" id="AP011801">
    <property type="protein sequence ID" value="BAL58705.1"/>
    <property type="molecule type" value="Genomic_DNA"/>
</dbReference>
<evidence type="ECO:0000313" key="1">
    <source>
        <dbReference type="EMBL" id="BAL58705.1"/>
    </source>
</evidence>
<name>H5SRI8_ACEAU</name>
<proteinExistence type="predicted"/>
<reference evidence="1" key="1">
    <citation type="journal article" date="2005" name="Environ. Microbiol.">
        <title>Genetic and functional properties of uncultivated thermophilic crenarchaeotes from a subsurface gold mine as revealed by analysis of genome fragments.</title>
        <authorList>
            <person name="Nunoura T."/>
            <person name="Hirayama H."/>
            <person name="Takami H."/>
            <person name="Oida H."/>
            <person name="Nishi S."/>
            <person name="Shimamura S."/>
            <person name="Suzuki Y."/>
            <person name="Inagaki F."/>
            <person name="Takai K."/>
            <person name="Nealson K.H."/>
            <person name="Horikoshi K."/>
        </authorList>
    </citation>
    <scope>NUCLEOTIDE SEQUENCE</scope>
</reference>